<sequence length="758" mass="85054">MIHGPVRRRQLRILVSVFLILVTGSGAAPAVYAQTDEDLPVIQVYILLNSTASAAWTERFTHEFLSASLDVADYRIRVIQMHLDLPLGDEDPEPILSYIRWQFEKSPPDVIIPVFSSMSEFVNDHAGIFSGASPAEIPGEQPGSPSILFLGPDRQLIPRLENMPNAKVFPAARPQAIRETFDVIFQLLPETGKIVVISGAEDSSRRIADDIMMIFRNRYPQIASENWVGLSENEMYGRITRQPRGTVLFYNSMISDSYGNRYINFHLINRISEFSPFPVFSYYDGVFGRGIVGGQMVSADLTAAKLLDAVLDMGSDHADQPPPDAHIRNGYLSGIVLDQRQLRRWSIPRHRIPSDALIMYREDNILRDYRYEVLGASGVFIILLVSAMGLFFNRRRLQITKDSLEAALSQLKSISKSLTGGMVFQLISDESGHMQVTFVSDSVHELYNFGLKELRERPELMYENIHPDDLPGLLQAEKAAARDMKVMTCEIRIRNPDGSYRWSALVSTPTRLTDGRIRWDGLEFIITQRKQTEEALSRSLEEKNVLIRELYHRTKNTLQQIRSLITLQAETYPDNDDLKSMVKETETRIQSIALVQQMLYSSGDLSHVSAREYIPELCKTVLRSYSEQAARITLELELEDVRFLFDELIPLGLIINELLTNACKYAFPLPEGKAAAAAGQGIVQVKLQHLDERTVLIRVKDNGAGVESGFSLLGNAGLGLALVQSIGEGQLGGTIAYESSEGFGVSIEFPINSYETRV</sequence>
<keyword evidence="3" id="KW-0597">Phosphoprotein</keyword>
<dbReference type="InterPro" id="IPR005467">
    <property type="entry name" value="His_kinase_dom"/>
</dbReference>
<dbReference type="CDD" id="cd00130">
    <property type="entry name" value="PAS"/>
    <property type="match status" value="1"/>
</dbReference>
<dbReference type="InterPro" id="IPR013655">
    <property type="entry name" value="PAS_fold_3"/>
</dbReference>
<dbReference type="Gene3D" id="3.30.565.10">
    <property type="entry name" value="Histidine kinase-like ATPase, C-terminal domain"/>
    <property type="match status" value="1"/>
</dbReference>
<dbReference type="InterPro" id="IPR036890">
    <property type="entry name" value="HATPase_C_sf"/>
</dbReference>
<dbReference type="SMART" id="SM00387">
    <property type="entry name" value="HATPase_c"/>
    <property type="match status" value="1"/>
</dbReference>
<dbReference type="STRING" id="1307761.L21SP2_2542"/>
<accession>V5WJX7</accession>
<dbReference type="PROSITE" id="PS50109">
    <property type="entry name" value="HIS_KIN"/>
    <property type="match status" value="1"/>
</dbReference>
<feature type="domain" description="PAS" evidence="12">
    <location>
        <begin position="426"/>
        <end position="484"/>
    </location>
</feature>
<dbReference type="PANTHER" id="PTHR41523:SF8">
    <property type="entry name" value="ETHYLENE RESPONSE SENSOR PROTEIN"/>
    <property type="match status" value="1"/>
</dbReference>
<dbReference type="InterPro" id="IPR035965">
    <property type="entry name" value="PAS-like_dom_sf"/>
</dbReference>
<dbReference type="eggNOG" id="COG2202">
    <property type="taxonomic scope" value="Bacteria"/>
</dbReference>
<evidence type="ECO:0000256" key="10">
    <source>
        <dbReference type="SAM" id="SignalP"/>
    </source>
</evidence>
<protein>
    <recommendedName>
        <fullName evidence="2">histidine kinase</fullName>
        <ecNumber evidence="2">2.7.13.3</ecNumber>
    </recommendedName>
</protein>
<dbReference type="InterPro" id="IPR000700">
    <property type="entry name" value="PAS-assoc_C"/>
</dbReference>
<dbReference type="Proteomes" id="UP000018680">
    <property type="component" value="Chromosome"/>
</dbReference>
<keyword evidence="7" id="KW-0067">ATP-binding</keyword>
<evidence type="ECO:0000256" key="6">
    <source>
        <dbReference type="ARBA" id="ARBA00022777"/>
    </source>
</evidence>
<name>V5WJX7_9SPIO</name>
<dbReference type="OrthoDB" id="9767435at2"/>
<dbReference type="SUPFAM" id="SSF55785">
    <property type="entry name" value="PYP-like sensor domain (PAS domain)"/>
    <property type="match status" value="1"/>
</dbReference>
<proteinExistence type="predicted"/>
<keyword evidence="6" id="KW-0418">Kinase</keyword>
<dbReference type="SUPFAM" id="SSF55874">
    <property type="entry name" value="ATPase domain of HSP90 chaperone/DNA topoisomerase II/histidine kinase"/>
    <property type="match status" value="1"/>
</dbReference>
<evidence type="ECO:0000256" key="1">
    <source>
        <dbReference type="ARBA" id="ARBA00000085"/>
    </source>
</evidence>
<feature type="transmembrane region" description="Helical" evidence="9">
    <location>
        <begin position="373"/>
        <end position="392"/>
    </location>
</feature>
<evidence type="ECO:0000256" key="5">
    <source>
        <dbReference type="ARBA" id="ARBA00022741"/>
    </source>
</evidence>
<evidence type="ECO:0000256" key="4">
    <source>
        <dbReference type="ARBA" id="ARBA00022679"/>
    </source>
</evidence>
<dbReference type="RefSeq" id="WP_024268797.1">
    <property type="nucleotide sequence ID" value="NC_023035.1"/>
</dbReference>
<dbReference type="eggNOG" id="COG2984">
    <property type="taxonomic scope" value="Bacteria"/>
</dbReference>
<dbReference type="PROSITE" id="PS50112">
    <property type="entry name" value="PAS"/>
    <property type="match status" value="1"/>
</dbReference>
<dbReference type="Pfam" id="PF07568">
    <property type="entry name" value="HisKA_2"/>
    <property type="match status" value="1"/>
</dbReference>
<keyword evidence="15" id="KW-1185">Reference proteome</keyword>
<organism evidence="14 15">
    <name type="scientific">Salinispira pacifica</name>
    <dbReference type="NCBI Taxonomy" id="1307761"/>
    <lineage>
        <taxon>Bacteria</taxon>
        <taxon>Pseudomonadati</taxon>
        <taxon>Spirochaetota</taxon>
        <taxon>Spirochaetia</taxon>
        <taxon>Spirochaetales</taxon>
        <taxon>Spirochaetaceae</taxon>
        <taxon>Salinispira</taxon>
    </lineage>
</organism>
<dbReference type="EC" id="2.7.13.3" evidence="2"/>
<dbReference type="PANTHER" id="PTHR41523">
    <property type="entry name" value="TWO-COMPONENT SYSTEM SENSOR PROTEIN"/>
    <property type="match status" value="1"/>
</dbReference>
<dbReference type="Gene3D" id="3.30.450.20">
    <property type="entry name" value="PAS domain"/>
    <property type="match status" value="1"/>
</dbReference>
<dbReference type="KEGG" id="slr:L21SP2_2542"/>
<dbReference type="InterPro" id="IPR011495">
    <property type="entry name" value="Sig_transdc_His_kin_sub2_dim/P"/>
</dbReference>
<evidence type="ECO:0000256" key="9">
    <source>
        <dbReference type="SAM" id="Phobius"/>
    </source>
</evidence>
<reference evidence="14 15" key="1">
    <citation type="journal article" date="2015" name="Stand. Genomic Sci.">
        <title>Complete genome sequence and description of Salinispira pacifica gen. nov., sp. nov., a novel spirochaete isolated form a hypersaline microbial mat.</title>
        <authorList>
            <person name="Ben Hania W."/>
            <person name="Joseph M."/>
            <person name="Schumann P."/>
            <person name="Bunk B."/>
            <person name="Fiebig A."/>
            <person name="Sproer C."/>
            <person name="Klenk H.P."/>
            <person name="Fardeau M.L."/>
            <person name="Spring S."/>
        </authorList>
    </citation>
    <scope>NUCLEOTIDE SEQUENCE [LARGE SCALE GENOMIC DNA]</scope>
    <source>
        <strain evidence="14 15">L21-RPul-D2</strain>
    </source>
</reference>
<evidence type="ECO:0000259" key="11">
    <source>
        <dbReference type="PROSITE" id="PS50109"/>
    </source>
</evidence>
<feature type="signal peptide" evidence="10">
    <location>
        <begin position="1"/>
        <end position="33"/>
    </location>
</feature>
<keyword evidence="8" id="KW-0843">Virulence</keyword>
<dbReference type="Pfam" id="PF02518">
    <property type="entry name" value="HATPase_c"/>
    <property type="match status" value="1"/>
</dbReference>
<keyword evidence="5" id="KW-0547">Nucleotide-binding</keyword>
<dbReference type="AlphaFoldDB" id="V5WJX7"/>
<dbReference type="EMBL" id="CP006939">
    <property type="protein sequence ID" value="AHC15894.1"/>
    <property type="molecule type" value="Genomic_DNA"/>
</dbReference>
<keyword evidence="9" id="KW-0472">Membrane</keyword>
<evidence type="ECO:0000259" key="13">
    <source>
        <dbReference type="PROSITE" id="PS50113"/>
    </source>
</evidence>
<dbReference type="HOGENOM" id="CLU_377164_0_0_12"/>
<dbReference type="InterPro" id="IPR000014">
    <property type="entry name" value="PAS"/>
</dbReference>
<dbReference type="Pfam" id="PF08447">
    <property type="entry name" value="PAS_3"/>
    <property type="match status" value="1"/>
</dbReference>
<evidence type="ECO:0000313" key="14">
    <source>
        <dbReference type="EMBL" id="AHC15894.1"/>
    </source>
</evidence>
<dbReference type="GO" id="GO:0004673">
    <property type="term" value="F:protein histidine kinase activity"/>
    <property type="evidence" value="ECO:0007669"/>
    <property type="project" value="UniProtKB-EC"/>
</dbReference>
<keyword evidence="9" id="KW-0812">Transmembrane</keyword>
<evidence type="ECO:0000256" key="3">
    <source>
        <dbReference type="ARBA" id="ARBA00022553"/>
    </source>
</evidence>
<keyword evidence="10" id="KW-0732">Signal</keyword>
<feature type="chain" id="PRO_5004741954" description="histidine kinase" evidence="10">
    <location>
        <begin position="34"/>
        <end position="758"/>
    </location>
</feature>
<dbReference type="PROSITE" id="PS50113">
    <property type="entry name" value="PAC"/>
    <property type="match status" value="1"/>
</dbReference>
<feature type="domain" description="PAC" evidence="13">
    <location>
        <begin position="487"/>
        <end position="538"/>
    </location>
</feature>
<keyword evidence="9" id="KW-1133">Transmembrane helix</keyword>
<evidence type="ECO:0000259" key="12">
    <source>
        <dbReference type="PROSITE" id="PS50112"/>
    </source>
</evidence>
<evidence type="ECO:0000256" key="7">
    <source>
        <dbReference type="ARBA" id="ARBA00022840"/>
    </source>
</evidence>
<evidence type="ECO:0000256" key="8">
    <source>
        <dbReference type="ARBA" id="ARBA00023026"/>
    </source>
</evidence>
<dbReference type="GO" id="GO:0005524">
    <property type="term" value="F:ATP binding"/>
    <property type="evidence" value="ECO:0007669"/>
    <property type="project" value="UniProtKB-KW"/>
</dbReference>
<dbReference type="InterPro" id="IPR003594">
    <property type="entry name" value="HATPase_dom"/>
</dbReference>
<dbReference type="eggNOG" id="COG3920">
    <property type="taxonomic scope" value="Bacteria"/>
</dbReference>
<evidence type="ECO:0000256" key="2">
    <source>
        <dbReference type="ARBA" id="ARBA00012438"/>
    </source>
</evidence>
<gene>
    <name evidence="14" type="ORF">L21SP2_2542</name>
</gene>
<comment type="catalytic activity">
    <reaction evidence="1">
        <text>ATP + protein L-histidine = ADP + protein N-phospho-L-histidine.</text>
        <dbReference type="EC" id="2.7.13.3"/>
    </reaction>
</comment>
<evidence type="ECO:0000313" key="15">
    <source>
        <dbReference type="Proteomes" id="UP000018680"/>
    </source>
</evidence>
<keyword evidence="4" id="KW-0808">Transferase</keyword>
<feature type="domain" description="Histidine kinase" evidence="11">
    <location>
        <begin position="549"/>
        <end position="753"/>
    </location>
</feature>